<evidence type="ECO:0000256" key="6">
    <source>
        <dbReference type="ARBA" id="ARBA00023180"/>
    </source>
</evidence>
<evidence type="ECO:0000256" key="3">
    <source>
        <dbReference type="ARBA" id="ARBA00022801"/>
    </source>
</evidence>
<evidence type="ECO:0000256" key="8">
    <source>
        <dbReference type="PIRSR" id="PIRSR000862-1"/>
    </source>
</evidence>
<evidence type="ECO:0000256" key="7">
    <source>
        <dbReference type="PIRNR" id="PIRNR000862"/>
    </source>
</evidence>
<evidence type="ECO:0000313" key="11">
    <source>
        <dbReference type="EMBL" id="CDW25147.1"/>
    </source>
</evidence>
<feature type="signal peptide" evidence="9">
    <location>
        <begin position="1"/>
        <end position="26"/>
    </location>
</feature>
<keyword evidence="6" id="KW-0325">Glycoprotein</keyword>
<organism evidence="11">
    <name type="scientific">Lepeophtheirus salmonis</name>
    <name type="common">Salmon louse</name>
    <name type="synonym">Caligus salmonis</name>
    <dbReference type="NCBI Taxonomy" id="72036"/>
    <lineage>
        <taxon>Eukaryota</taxon>
        <taxon>Metazoa</taxon>
        <taxon>Ecdysozoa</taxon>
        <taxon>Arthropoda</taxon>
        <taxon>Crustacea</taxon>
        <taxon>Multicrustacea</taxon>
        <taxon>Hexanauplia</taxon>
        <taxon>Copepoda</taxon>
        <taxon>Siphonostomatoida</taxon>
        <taxon>Caligidae</taxon>
        <taxon>Lepeophtheirus</taxon>
    </lineage>
</organism>
<evidence type="ECO:0000256" key="5">
    <source>
        <dbReference type="ARBA" id="ARBA00023098"/>
    </source>
</evidence>
<dbReference type="PANTHER" id="PTHR11005">
    <property type="entry name" value="LYSOSOMAL ACID LIPASE-RELATED"/>
    <property type="match status" value="1"/>
</dbReference>
<dbReference type="InterPro" id="IPR025483">
    <property type="entry name" value="Lipase_euk"/>
</dbReference>
<feature type="active site" description="Charge relay system" evidence="8">
    <location>
        <position position="400"/>
    </location>
</feature>
<keyword evidence="3 7" id="KW-0378">Hydrolase</keyword>
<feature type="active site" description="Nucleophile" evidence="8">
    <location>
        <position position="194"/>
    </location>
</feature>
<accession>A0A0K2THP6</accession>
<dbReference type="Pfam" id="PF04083">
    <property type="entry name" value="Abhydro_lipase"/>
    <property type="match status" value="1"/>
</dbReference>
<name>A0A0K2THP6_LEPSM</name>
<dbReference type="AlphaFoldDB" id="A0A0K2THP6"/>
<keyword evidence="2 9" id="KW-0732">Signal</keyword>
<comment type="similarity">
    <text evidence="1 7">Belongs to the AB hydrolase superfamily. Lipase family.</text>
</comment>
<dbReference type="InterPro" id="IPR006693">
    <property type="entry name" value="AB_hydrolase_lipase"/>
</dbReference>
<dbReference type="GO" id="GO:0016042">
    <property type="term" value="P:lipid catabolic process"/>
    <property type="evidence" value="ECO:0007669"/>
    <property type="project" value="UniProtKB-KW"/>
</dbReference>
<feature type="chain" id="PRO_5005487765" description="Lipase" evidence="9">
    <location>
        <begin position="27"/>
        <end position="425"/>
    </location>
</feature>
<dbReference type="PIRSF" id="PIRSF000862">
    <property type="entry name" value="Steryl_ester_lip"/>
    <property type="match status" value="1"/>
</dbReference>
<dbReference type="GO" id="GO:0016788">
    <property type="term" value="F:hydrolase activity, acting on ester bonds"/>
    <property type="evidence" value="ECO:0007669"/>
    <property type="project" value="InterPro"/>
</dbReference>
<dbReference type="OrthoDB" id="9974421at2759"/>
<sequence length="425" mass="49137">MYHVRMYSIFYLLCHILVYLVKPGESLFNRLETEYDKIINVFHPKYFMQLQNIKDNNNLPVPEMVQEYGYEAEIYKVITDDGYINTLHRLKSPKNSSTLAPILVQHGLFGTSADFVMGRPDKSIGYILADIGYDVWLGNSRGNIYSRNHVNLTVNDDDYWKFSFDEMGKYDLPAAISLIKNVSHSDQIYYIGHSMGTVMFWIAMEDNPILNNHIKLMIAMGPVAKVTHVVSPIRHLAPFSKDFKFLMDLLGINEISPSNAILNWFDKWVCDLTMIQKEVCENLLFLMSGYDFGQMNMTLLPIILGHEPGGTSTRTLIHFAQEINDDKFQKFDHGKAKNVIFYNSTVPPQYDVKKSVKVPVALLWSDNDWLADPSDVYWLKEQLSNVLIKFYEVPLKKFNHIDFLWGLDADKLVYPVILDLLEKMK</sequence>
<evidence type="ECO:0000259" key="10">
    <source>
        <dbReference type="Pfam" id="PF04083"/>
    </source>
</evidence>
<evidence type="ECO:0000256" key="1">
    <source>
        <dbReference type="ARBA" id="ARBA00010701"/>
    </source>
</evidence>
<feature type="domain" description="Partial AB-hydrolase lipase" evidence="10">
    <location>
        <begin position="61"/>
        <end position="117"/>
    </location>
</feature>
<reference evidence="11" key="1">
    <citation type="submission" date="2014-05" db="EMBL/GenBank/DDBJ databases">
        <authorList>
            <person name="Chronopoulou M."/>
        </authorList>
    </citation>
    <scope>NUCLEOTIDE SEQUENCE</scope>
    <source>
        <tissue evidence="11">Whole organism</tissue>
    </source>
</reference>
<dbReference type="SUPFAM" id="SSF53474">
    <property type="entry name" value="alpha/beta-Hydrolases"/>
    <property type="match status" value="1"/>
</dbReference>
<protein>
    <recommendedName>
        <fullName evidence="7">Lipase</fullName>
    </recommendedName>
</protein>
<evidence type="ECO:0000256" key="2">
    <source>
        <dbReference type="ARBA" id="ARBA00022729"/>
    </source>
</evidence>
<dbReference type="EMBL" id="HACA01007786">
    <property type="protein sequence ID" value="CDW25147.1"/>
    <property type="molecule type" value="Transcribed_RNA"/>
</dbReference>
<keyword evidence="5" id="KW-0443">Lipid metabolism</keyword>
<dbReference type="InterPro" id="IPR029058">
    <property type="entry name" value="AB_hydrolase_fold"/>
</dbReference>
<feature type="active site" description="Charge relay system" evidence="8">
    <location>
        <position position="368"/>
    </location>
</feature>
<dbReference type="FunFam" id="3.40.50.1820:FF:000021">
    <property type="entry name" value="Lipase"/>
    <property type="match status" value="1"/>
</dbReference>
<proteinExistence type="inferred from homology"/>
<keyword evidence="4 7" id="KW-0442">Lipid degradation</keyword>
<dbReference type="Gene3D" id="3.40.50.1820">
    <property type="entry name" value="alpha/beta hydrolase"/>
    <property type="match status" value="1"/>
</dbReference>
<evidence type="ECO:0000256" key="9">
    <source>
        <dbReference type="SAM" id="SignalP"/>
    </source>
</evidence>
<evidence type="ECO:0000256" key="4">
    <source>
        <dbReference type="ARBA" id="ARBA00022963"/>
    </source>
</evidence>